<evidence type="ECO:0000313" key="3">
    <source>
        <dbReference type="EMBL" id="SVA13036.1"/>
    </source>
</evidence>
<feature type="domain" description="Xylose isomerase-like TIM barrel" evidence="2">
    <location>
        <begin position="49"/>
        <end position="287"/>
    </location>
</feature>
<proteinExistence type="predicted"/>
<feature type="region of interest" description="Disordered" evidence="1">
    <location>
        <begin position="1"/>
        <end position="20"/>
    </location>
</feature>
<dbReference type="PANTHER" id="PTHR12110:SF41">
    <property type="entry name" value="INOSOSE DEHYDRATASE"/>
    <property type="match status" value="1"/>
</dbReference>
<sequence>VSRPQHKLEEVPMSMASHKSLDPENPDILYGSTSSLWDARHSIEWGINRIAALGLQGIEPYAKQIEQHRSNPLALKEKFTAANVTLIDVSNGAKGQSTNFIDPEKTEKTIEDHVAFARDFLQPFGCDLWKCNMGARPIGGTTEEQLKTLAETLNEIGRQTIDMGIRLAPHPHIWGPVEREHEVRGMLDLTDPDYVWLTPDTGHLCLGGMDPVQVMSDYLPRIAEVHLKDTYAKYRGNNATPTREQHTKASVYHNMGGGGVDFVAVMKLLRDQHYKGWVVLDMDGPREGDDGFEAIGGNLDLAIDDYLAHNINFLRVILGVELPPL</sequence>
<dbReference type="Pfam" id="PF01261">
    <property type="entry name" value="AP_endonuc_2"/>
    <property type="match status" value="1"/>
</dbReference>
<evidence type="ECO:0000259" key="2">
    <source>
        <dbReference type="Pfam" id="PF01261"/>
    </source>
</evidence>
<protein>
    <recommendedName>
        <fullName evidence="2">Xylose isomerase-like TIM barrel domain-containing protein</fullName>
    </recommendedName>
</protein>
<feature type="compositionally biased region" description="Basic and acidic residues" evidence="1">
    <location>
        <begin position="1"/>
        <end position="10"/>
    </location>
</feature>
<evidence type="ECO:0000256" key="1">
    <source>
        <dbReference type="SAM" id="MobiDB-lite"/>
    </source>
</evidence>
<dbReference type="SUPFAM" id="SSF51658">
    <property type="entry name" value="Xylose isomerase-like"/>
    <property type="match status" value="1"/>
</dbReference>
<feature type="non-terminal residue" evidence="3">
    <location>
        <position position="1"/>
    </location>
</feature>
<dbReference type="PANTHER" id="PTHR12110">
    <property type="entry name" value="HYDROXYPYRUVATE ISOMERASE"/>
    <property type="match status" value="1"/>
</dbReference>
<gene>
    <name evidence="3" type="ORF">METZ01_LOCUS65890</name>
</gene>
<dbReference type="EMBL" id="UINC01004262">
    <property type="protein sequence ID" value="SVA13036.1"/>
    <property type="molecule type" value="Genomic_DNA"/>
</dbReference>
<dbReference type="Gene3D" id="3.20.20.150">
    <property type="entry name" value="Divalent-metal-dependent TIM barrel enzymes"/>
    <property type="match status" value="1"/>
</dbReference>
<dbReference type="InterPro" id="IPR013022">
    <property type="entry name" value="Xyl_isomerase-like_TIM-brl"/>
</dbReference>
<organism evidence="3">
    <name type="scientific">marine metagenome</name>
    <dbReference type="NCBI Taxonomy" id="408172"/>
    <lineage>
        <taxon>unclassified sequences</taxon>
        <taxon>metagenomes</taxon>
        <taxon>ecological metagenomes</taxon>
    </lineage>
</organism>
<dbReference type="InterPro" id="IPR050312">
    <property type="entry name" value="IolE/XylAMocC-like"/>
</dbReference>
<accession>A0A381TA28</accession>
<reference evidence="3" key="1">
    <citation type="submission" date="2018-05" db="EMBL/GenBank/DDBJ databases">
        <authorList>
            <person name="Lanie J.A."/>
            <person name="Ng W.-L."/>
            <person name="Kazmierczak K.M."/>
            <person name="Andrzejewski T.M."/>
            <person name="Davidsen T.M."/>
            <person name="Wayne K.J."/>
            <person name="Tettelin H."/>
            <person name="Glass J.I."/>
            <person name="Rusch D."/>
            <person name="Podicherti R."/>
            <person name="Tsui H.-C.T."/>
            <person name="Winkler M.E."/>
        </authorList>
    </citation>
    <scope>NUCLEOTIDE SEQUENCE</scope>
</reference>
<dbReference type="AlphaFoldDB" id="A0A381TA28"/>
<dbReference type="InterPro" id="IPR036237">
    <property type="entry name" value="Xyl_isomerase-like_sf"/>
</dbReference>
<name>A0A381TA28_9ZZZZ</name>